<reference evidence="1" key="1">
    <citation type="journal article" date="2023" name="G3 (Bethesda)">
        <title>A reference genome for the long-term kleptoplast-retaining sea slug Elysia crispata morphotype clarki.</title>
        <authorList>
            <person name="Eastman K.E."/>
            <person name="Pendleton A.L."/>
            <person name="Shaikh M.A."/>
            <person name="Suttiyut T."/>
            <person name="Ogas R."/>
            <person name="Tomko P."/>
            <person name="Gavelis G."/>
            <person name="Widhalm J.R."/>
            <person name="Wisecaver J.H."/>
        </authorList>
    </citation>
    <scope>NUCLEOTIDE SEQUENCE</scope>
    <source>
        <strain evidence="1">ECLA1</strain>
    </source>
</reference>
<organism evidence="1 2">
    <name type="scientific">Elysia crispata</name>
    <name type="common">lettuce slug</name>
    <dbReference type="NCBI Taxonomy" id="231223"/>
    <lineage>
        <taxon>Eukaryota</taxon>
        <taxon>Metazoa</taxon>
        <taxon>Spiralia</taxon>
        <taxon>Lophotrochozoa</taxon>
        <taxon>Mollusca</taxon>
        <taxon>Gastropoda</taxon>
        <taxon>Heterobranchia</taxon>
        <taxon>Euthyneura</taxon>
        <taxon>Panpulmonata</taxon>
        <taxon>Sacoglossa</taxon>
        <taxon>Placobranchoidea</taxon>
        <taxon>Plakobranchidae</taxon>
        <taxon>Elysia</taxon>
    </lineage>
</organism>
<gene>
    <name evidence="1" type="ORF">RRG08_055559</name>
</gene>
<dbReference type="AlphaFoldDB" id="A0AAE1DWN6"/>
<keyword evidence="2" id="KW-1185">Reference proteome</keyword>
<dbReference type="EMBL" id="JAWDGP010002078">
    <property type="protein sequence ID" value="KAK3785729.1"/>
    <property type="molecule type" value="Genomic_DNA"/>
</dbReference>
<protein>
    <submittedName>
        <fullName evidence="1">Uncharacterized protein</fullName>
    </submittedName>
</protein>
<sequence>MTSILRRFEMFKFIPTTRVTLISDVITQCLRALSERFRLFITPGVDLNNPAWRSDSNIINKLKVQACIGQYWSLLFARTPISQSEA</sequence>
<dbReference type="Proteomes" id="UP001283361">
    <property type="component" value="Unassembled WGS sequence"/>
</dbReference>
<comment type="caution">
    <text evidence="1">The sequence shown here is derived from an EMBL/GenBank/DDBJ whole genome shotgun (WGS) entry which is preliminary data.</text>
</comment>
<accession>A0AAE1DWN6</accession>
<evidence type="ECO:0000313" key="2">
    <source>
        <dbReference type="Proteomes" id="UP001283361"/>
    </source>
</evidence>
<proteinExistence type="predicted"/>
<name>A0AAE1DWN6_9GAST</name>
<evidence type="ECO:0000313" key="1">
    <source>
        <dbReference type="EMBL" id="KAK3785729.1"/>
    </source>
</evidence>